<reference evidence="9" key="1">
    <citation type="submission" date="2023-06" db="EMBL/GenBank/DDBJ databases">
        <authorList>
            <person name="Jiang Y."/>
            <person name="Liu Q."/>
        </authorList>
    </citation>
    <scope>NUCLEOTIDE SEQUENCE</scope>
    <source>
        <strain evidence="9">CGMCC 1.12090</strain>
    </source>
</reference>
<feature type="transmembrane region" description="Helical" evidence="7">
    <location>
        <begin position="52"/>
        <end position="75"/>
    </location>
</feature>
<accession>A0ABT8S7D7</accession>
<proteinExistence type="predicted"/>
<dbReference type="Proteomes" id="UP001169027">
    <property type="component" value="Unassembled WGS sequence"/>
</dbReference>
<feature type="transmembrane region" description="Helical" evidence="7">
    <location>
        <begin position="87"/>
        <end position="106"/>
    </location>
</feature>
<feature type="transmembrane region" description="Helical" evidence="7">
    <location>
        <begin position="112"/>
        <end position="134"/>
    </location>
</feature>
<feature type="transmembrane region" description="Helical" evidence="7">
    <location>
        <begin position="290"/>
        <end position="312"/>
    </location>
</feature>
<dbReference type="SUPFAM" id="SSF103473">
    <property type="entry name" value="MFS general substrate transporter"/>
    <property type="match status" value="1"/>
</dbReference>
<feature type="transmembrane region" description="Helical" evidence="7">
    <location>
        <begin position="318"/>
        <end position="340"/>
    </location>
</feature>
<feature type="transmembrane region" description="Helical" evidence="7">
    <location>
        <begin position="177"/>
        <end position="196"/>
    </location>
</feature>
<keyword evidence="3" id="KW-1003">Cell membrane</keyword>
<protein>
    <submittedName>
        <fullName evidence="9">MFS transporter</fullName>
    </submittedName>
</protein>
<dbReference type="InterPro" id="IPR011701">
    <property type="entry name" value="MFS"/>
</dbReference>
<dbReference type="InterPro" id="IPR020846">
    <property type="entry name" value="MFS_dom"/>
</dbReference>
<evidence type="ECO:0000256" key="4">
    <source>
        <dbReference type="ARBA" id="ARBA00022692"/>
    </source>
</evidence>
<keyword evidence="5 7" id="KW-1133">Transmembrane helix</keyword>
<dbReference type="PANTHER" id="PTHR23517:SF13">
    <property type="entry name" value="MAJOR FACILITATOR SUPERFAMILY MFS_1"/>
    <property type="match status" value="1"/>
</dbReference>
<evidence type="ECO:0000256" key="5">
    <source>
        <dbReference type="ARBA" id="ARBA00022989"/>
    </source>
</evidence>
<feature type="transmembrane region" description="Helical" evidence="7">
    <location>
        <begin position="352"/>
        <end position="375"/>
    </location>
</feature>
<dbReference type="RefSeq" id="WP_301812585.1">
    <property type="nucleotide sequence ID" value="NZ_JAUJZH010000016.1"/>
</dbReference>
<keyword evidence="2" id="KW-0813">Transport</keyword>
<feature type="transmembrane region" description="Helical" evidence="7">
    <location>
        <begin position="228"/>
        <end position="251"/>
    </location>
</feature>
<organism evidence="9 10">
    <name type="scientific">Variovorax ginsengisoli</name>
    <dbReference type="NCBI Taxonomy" id="363844"/>
    <lineage>
        <taxon>Bacteria</taxon>
        <taxon>Pseudomonadati</taxon>
        <taxon>Pseudomonadota</taxon>
        <taxon>Betaproteobacteria</taxon>
        <taxon>Burkholderiales</taxon>
        <taxon>Comamonadaceae</taxon>
        <taxon>Variovorax</taxon>
    </lineage>
</organism>
<evidence type="ECO:0000256" key="1">
    <source>
        <dbReference type="ARBA" id="ARBA00004651"/>
    </source>
</evidence>
<feature type="transmembrane region" description="Helical" evidence="7">
    <location>
        <begin position="21"/>
        <end position="46"/>
    </location>
</feature>
<keyword evidence="4 7" id="KW-0812">Transmembrane</keyword>
<evidence type="ECO:0000256" key="2">
    <source>
        <dbReference type="ARBA" id="ARBA00022448"/>
    </source>
</evidence>
<evidence type="ECO:0000256" key="3">
    <source>
        <dbReference type="ARBA" id="ARBA00022475"/>
    </source>
</evidence>
<dbReference type="InterPro" id="IPR005829">
    <property type="entry name" value="Sugar_transporter_CS"/>
</dbReference>
<dbReference type="EMBL" id="JAUKVY010000016">
    <property type="protein sequence ID" value="MDO1534822.1"/>
    <property type="molecule type" value="Genomic_DNA"/>
</dbReference>
<feature type="transmembrane region" description="Helical" evidence="7">
    <location>
        <begin position="381"/>
        <end position="403"/>
    </location>
</feature>
<feature type="transmembrane region" description="Helical" evidence="7">
    <location>
        <begin position="263"/>
        <end position="283"/>
    </location>
</feature>
<name>A0ABT8S7D7_9BURK</name>
<dbReference type="InterPro" id="IPR050171">
    <property type="entry name" value="MFS_Transporters"/>
</dbReference>
<evidence type="ECO:0000313" key="9">
    <source>
        <dbReference type="EMBL" id="MDO1534822.1"/>
    </source>
</evidence>
<evidence type="ECO:0000256" key="6">
    <source>
        <dbReference type="ARBA" id="ARBA00023136"/>
    </source>
</evidence>
<dbReference type="InterPro" id="IPR036259">
    <property type="entry name" value="MFS_trans_sf"/>
</dbReference>
<comment type="caution">
    <text evidence="9">The sequence shown here is derived from an EMBL/GenBank/DDBJ whole genome shotgun (WGS) entry which is preliminary data.</text>
</comment>
<dbReference type="Pfam" id="PF07690">
    <property type="entry name" value="MFS_1"/>
    <property type="match status" value="1"/>
</dbReference>
<evidence type="ECO:0000256" key="7">
    <source>
        <dbReference type="SAM" id="Phobius"/>
    </source>
</evidence>
<feature type="domain" description="Major facilitator superfamily (MFS) profile" evidence="8">
    <location>
        <begin position="1"/>
        <end position="406"/>
    </location>
</feature>
<feature type="transmembrane region" description="Helical" evidence="7">
    <location>
        <begin position="146"/>
        <end position="171"/>
    </location>
</feature>
<keyword evidence="10" id="KW-1185">Reference proteome</keyword>
<keyword evidence="6 7" id="KW-0472">Membrane</keyword>
<dbReference type="PROSITE" id="PS50850">
    <property type="entry name" value="MFS"/>
    <property type="match status" value="1"/>
</dbReference>
<sequence length="409" mass="41173">MNTSALQSPLPNGDVSAKGRSVVLAASVVTAVFVLSNSATPLYMLWQHKLGFSSGTLTVIFAAYIVGLLVTLPIAGQLSDRLGRRPVLLPGLASALVACALFATAQSVGALMIGRFLTGVAVGVIVSAGMAAVVDVGGAALKRKSSLAASVAMVLGAGLGPLGAGVVAQWTHSPMPITFAIEAALILLAGIVVMALPLKQHPRSRPATGASRLGLHIPSIPASNREHLLQGVAVFAPGLTATSFVLALGPTLLSRLLGVSSPLVSGLTACVMFLAATGVQFAVRGVSVRAMFFLSCTATAGSMVSLLGAIYFGSPALLVAAAILAGVGQGLGQLGGLTLISTHVQEAHRAEAISLLNMGAYVSAGVLPMLSGFAIDLVGLRVGATIFAGVLLCSVLLSTLHIAHNGSRK</sequence>
<comment type="subcellular location">
    <subcellularLocation>
        <location evidence="1">Cell membrane</location>
        <topology evidence="1">Multi-pass membrane protein</topology>
    </subcellularLocation>
</comment>
<gene>
    <name evidence="9" type="ORF">Q2T77_21245</name>
</gene>
<evidence type="ECO:0000259" key="8">
    <source>
        <dbReference type="PROSITE" id="PS50850"/>
    </source>
</evidence>
<dbReference type="Gene3D" id="1.20.1250.20">
    <property type="entry name" value="MFS general substrate transporter like domains"/>
    <property type="match status" value="1"/>
</dbReference>
<dbReference type="PANTHER" id="PTHR23517">
    <property type="entry name" value="RESISTANCE PROTEIN MDTM, PUTATIVE-RELATED-RELATED"/>
    <property type="match status" value="1"/>
</dbReference>
<evidence type="ECO:0000313" key="10">
    <source>
        <dbReference type="Proteomes" id="UP001169027"/>
    </source>
</evidence>
<dbReference type="PROSITE" id="PS00216">
    <property type="entry name" value="SUGAR_TRANSPORT_1"/>
    <property type="match status" value="1"/>
</dbReference>